<dbReference type="GO" id="GO:0004650">
    <property type="term" value="F:polygalacturonase activity"/>
    <property type="evidence" value="ECO:0007669"/>
    <property type="project" value="InterPro"/>
</dbReference>
<dbReference type="InterPro" id="IPR051801">
    <property type="entry name" value="GH28_Enzymes"/>
</dbReference>
<keyword evidence="2 4" id="KW-0378">Hydrolase</keyword>
<comment type="similarity">
    <text evidence="1 4">Belongs to the glycosyl hydrolase 28 family.</text>
</comment>
<dbReference type="Gene3D" id="2.160.20.10">
    <property type="entry name" value="Single-stranded right-handed beta-helix, Pectin lyase-like"/>
    <property type="match status" value="1"/>
</dbReference>
<proteinExistence type="inferred from homology"/>
<dbReference type="PANTHER" id="PTHR31339:SF9">
    <property type="entry name" value="PLASMIN AND FIBRONECTIN-BINDING PROTEIN A"/>
    <property type="match status" value="1"/>
</dbReference>
<feature type="domain" description="Rhamnogalacturonase A/B/Epimerase-like pectate lyase" evidence="6">
    <location>
        <begin position="30"/>
        <end position="82"/>
    </location>
</feature>
<evidence type="ECO:0000256" key="2">
    <source>
        <dbReference type="ARBA" id="ARBA00022801"/>
    </source>
</evidence>
<sequence length="453" mass="50231">MIFNYKVLFCSFALVLFTTQTFAAKPIYDVYRFGAVGDGKTNDRIAIQRAIDRCSGSGGTVLLRKGTFLTGQLKLGSNMTLCIDSSATLLGIMSDSETDYPHHMIETVYPNRMKDDCQRRLIYGNHLHNVRVTGGGTINGQGDYTPWMHVKDIGTEKDRPSIFAFVGCQNITVSNLSLQKPACWTQVYIESDSITLRGLKVNTGRLTPNRDGIDIVDCHKVLIEDCDIQAEDDGICFKSGSEYGCKEVTVRRCRIDKLNVPAGNCFKLGTDGLGSFVNFDVSELTLKNAAQNTGLCIESMDGALIDNLKFNNCNITNCGQAVFVMLADRKRTVPGREKRIGAVSNISFKNITARNFTHQYPSIITGVKGHNVQNVSFENCNFVLKGGVRETNQTVMEYDGKYPEGSYFGDTGAYAFFLRHVDSVSFVNCKISSEQPDARPWMVQDDVKSEVVR</sequence>
<dbReference type="OrthoDB" id="9795222at2"/>
<evidence type="ECO:0000256" key="1">
    <source>
        <dbReference type="ARBA" id="ARBA00008834"/>
    </source>
</evidence>
<dbReference type="RefSeq" id="WP_068704957.1">
    <property type="nucleotide sequence ID" value="NZ_BDCR01000004.1"/>
</dbReference>
<gene>
    <name evidence="7" type="ORF">PJIAN_4130</name>
</gene>
<evidence type="ECO:0000259" key="6">
    <source>
        <dbReference type="Pfam" id="PF12708"/>
    </source>
</evidence>
<evidence type="ECO:0000256" key="5">
    <source>
        <dbReference type="SAM" id="SignalP"/>
    </source>
</evidence>
<reference evidence="8" key="1">
    <citation type="submission" date="2016-04" db="EMBL/GenBank/DDBJ databases">
        <title>Draft genome sequence of Paludibacter jiangxiensis strain NM7.</title>
        <authorList>
            <person name="Qiu Y."/>
            <person name="Matsuura N."/>
            <person name="Ohashi A."/>
            <person name="Tourlousse M.D."/>
            <person name="Sekiguchi Y."/>
        </authorList>
    </citation>
    <scope>NUCLEOTIDE SEQUENCE [LARGE SCALE GENOMIC DNA]</scope>
    <source>
        <strain evidence="8">NM7</strain>
    </source>
</reference>
<dbReference type="InterPro" id="IPR011050">
    <property type="entry name" value="Pectin_lyase_fold/virulence"/>
</dbReference>
<evidence type="ECO:0000256" key="4">
    <source>
        <dbReference type="RuleBase" id="RU361169"/>
    </source>
</evidence>
<dbReference type="SUPFAM" id="SSF51126">
    <property type="entry name" value="Pectin lyase-like"/>
    <property type="match status" value="1"/>
</dbReference>
<name>A0A171AE89_9BACT</name>
<feature type="signal peptide" evidence="5">
    <location>
        <begin position="1"/>
        <end position="23"/>
    </location>
</feature>
<dbReference type="SMART" id="SM00710">
    <property type="entry name" value="PbH1"/>
    <property type="match status" value="4"/>
</dbReference>
<keyword evidence="3 4" id="KW-0326">Glycosidase</keyword>
<evidence type="ECO:0000313" key="7">
    <source>
        <dbReference type="EMBL" id="GAT63591.1"/>
    </source>
</evidence>
<dbReference type="InterPro" id="IPR012334">
    <property type="entry name" value="Pectin_lyas_fold"/>
</dbReference>
<dbReference type="EMBL" id="BDCR01000004">
    <property type="protein sequence ID" value="GAT63591.1"/>
    <property type="molecule type" value="Genomic_DNA"/>
</dbReference>
<keyword evidence="8" id="KW-1185">Reference proteome</keyword>
<evidence type="ECO:0000313" key="8">
    <source>
        <dbReference type="Proteomes" id="UP000076586"/>
    </source>
</evidence>
<organism evidence="7 8">
    <name type="scientific">Paludibacter jiangxiensis</name>
    <dbReference type="NCBI Taxonomy" id="681398"/>
    <lineage>
        <taxon>Bacteria</taxon>
        <taxon>Pseudomonadati</taxon>
        <taxon>Bacteroidota</taxon>
        <taxon>Bacteroidia</taxon>
        <taxon>Bacteroidales</taxon>
        <taxon>Paludibacteraceae</taxon>
        <taxon>Paludibacter</taxon>
    </lineage>
</organism>
<dbReference type="InterPro" id="IPR024535">
    <property type="entry name" value="RHGA/B-epi-like_pectate_lyase"/>
</dbReference>
<dbReference type="Pfam" id="PF12708">
    <property type="entry name" value="Pect-lyase_RHGA_epim"/>
    <property type="match status" value="1"/>
</dbReference>
<protein>
    <submittedName>
        <fullName evidence="7">Glycosyl hydrolases family 28</fullName>
    </submittedName>
</protein>
<accession>A0A171AE89</accession>
<dbReference type="Proteomes" id="UP000076586">
    <property type="component" value="Unassembled WGS sequence"/>
</dbReference>
<keyword evidence="5" id="KW-0732">Signal</keyword>
<comment type="caution">
    <text evidence="7">The sequence shown here is derived from an EMBL/GenBank/DDBJ whole genome shotgun (WGS) entry which is preliminary data.</text>
</comment>
<reference evidence="8" key="2">
    <citation type="journal article" date="2017" name="Genome Announc.">
        <title>Draft genome sequence of Paludibacter jiangxiensis NM7(T), a propionate-producing fermentative bacterium.</title>
        <authorList>
            <person name="Qiu Y.-L."/>
            <person name="Tourlousse D.M."/>
            <person name="Matsuura N."/>
            <person name="Ohashi A."/>
            <person name="Sekiguchi Y."/>
        </authorList>
    </citation>
    <scope>NUCLEOTIDE SEQUENCE [LARGE SCALE GENOMIC DNA]</scope>
    <source>
        <strain evidence="8">NM7</strain>
    </source>
</reference>
<dbReference type="Pfam" id="PF00295">
    <property type="entry name" value="Glyco_hydro_28"/>
    <property type="match status" value="1"/>
</dbReference>
<dbReference type="InterPro" id="IPR000743">
    <property type="entry name" value="Glyco_hydro_28"/>
</dbReference>
<dbReference type="GO" id="GO:0005975">
    <property type="term" value="P:carbohydrate metabolic process"/>
    <property type="evidence" value="ECO:0007669"/>
    <property type="project" value="InterPro"/>
</dbReference>
<dbReference type="AlphaFoldDB" id="A0A171AE89"/>
<evidence type="ECO:0000256" key="3">
    <source>
        <dbReference type="ARBA" id="ARBA00023295"/>
    </source>
</evidence>
<feature type="chain" id="PRO_5007905240" evidence="5">
    <location>
        <begin position="24"/>
        <end position="453"/>
    </location>
</feature>
<dbReference type="InterPro" id="IPR006626">
    <property type="entry name" value="PbH1"/>
</dbReference>
<dbReference type="STRING" id="681398.PJIAN_4130"/>
<dbReference type="PANTHER" id="PTHR31339">
    <property type="entry name" value="PECTIN LYASE-RELATED"/>
    <property type="match status" value="1"/>
</dbReference>